<accession>A0A544VUE2</accession>
<keyword evidence="1" id="KW-0472">Membrane</keyword>
<evidence type="ECO:0000313" key="4">
    <source>
        <dbReference type="Proteomes" id="UP000315759"/>
    </source>
</evidence>
<reference evidence="3 4" key="1">
    <citation type="submission" date="2018-10" db="EMBL/GenBank/DDBJ databases">
        <title>Draft genome of Mycobacterium hodleri strain B.</title>
        <authorList>
            <person name="Amande T.J."/>
            <person name="Mcgenity T.J."/>
        </authorList>
    </citation>
    <scope>NUCLEOTIDE SEQUENCE [LARGE SCALE GENOMIC DNA]</scope>
    <source>
        <strain evidence="3 4">B</strain>
    </source>
</reference>
<feature type="domain" description="SecDF P1 head subdomain" evidence="2">
    <location>
        <begin position="127"/>
        <end position="212"/>
    </location>
</feature>
<evidence type="ECO:0000259" key="2">
    <source>
        <dbReference type="Pfam" id="PF22599"/>
    </source>
</evidence>
<evidence type="ECO:0000313" key="3">
    <source>
        <dbReference type="EMBL" id="TQR83594.1"/>
    </source>
</evidence>
<protein>
    <recommendedName>
        <fullName evidence="2">SecDF P1 head subdomain domain-containing protein</fullName>
    </recommendedName>
</protein>
<name>A0A544VUE2_9MYCO</name>
<proteinExistence type="predicted"/>
<evidence type="ECO:0000256" key="1">
    <source>
        <dbReference type="SAM" id="Phobius"/>
    </source>
</evidence>
<keyword evidence="1" id="KW-0812">Transmembrane</keyword>
<dbReference type="AlphaFoldDB" id="A0A544VUE2"/>
<keyword evidence="1" id="KW-1133">Transmembrane helix</keyword>
<dbReference type="Gene3D" id="3.30.1360.200">
    <property type="match status" value="1"/>
</dbReference>
<dbReference type="RefSeq" id="WP_142554920.1">
    <property type="nucleotide sequence ID" value="NZ_VIFX01000042.1"/>
</dbReference>
<dbReference type="Proteomes" id="UP000315759">
    <property type="component" value="Unassembled WGS sequence"/>
</dbReference>
<organism evidence="3 4">
    <name type="scientific">Mycolicibacterium hodleri</name>
    <dbReference type="NCBI Taxonomy" id="49897"/>
    <lineage>
        <taxon>Bacteria</taxon>
        <taxon>Bacillati</taxon>
        <taxon>Actinomycetota</taxon>
        <taxon>Actinomycetes</taxon>
        <taxon>Mycobacteriales</taxon>
        <taxon>Mycobacteriaceae</taxon>
        <taxon>Mycolicibacterium</taxon>
    </lineage>
</organism>
<dbReference type="EMBL" id="VIFX01000042">
    <property type="protein sequence ID" value="TQR83594.1"/>
    <property type="molecule type" value="Genomic_DNA"/>
</dbReference>
<dbReference type="InterPro" id="IPR054384">
    <property type="entry name" value="SecDF_P1_head"/>
</dbReference>
<feature type="transmembrane region" description="Helical" evidence="1">
    <location>
        <begin position="23"/>
        <end position="49"/>
    </location>
</feature>
<comment type="caution">
    <text evidence="3">The sequence shown here is derived from an EMBL/GenBank/DDBJ whole genome shotgun (WGS) entry which is preliminary data.</text>
</comment>
<dbReference type="Pfam" id="PF22599">
    <property type="entry name" value="SecDF_P1_head"/>
    <property type="match status" value="1"/>
</dbReference>
<gene>
    <name evidence="3" type="ORF">D8S82_26310</name>
</gene>
<sequence>MRYRLYSWFSWFSSGEPWTARRIAVALLATVGILAMVSTIVVGVAMAFLTKDQGRAAQRTTTMPTAPAPAVIGIPLAVRPVLAPPLVANPEDCPPVPPPTPSEAPIVVCDVDRAAVYQLGPVALALNLTGATETKLPTSEFHTVQMSMDPASSTAFAQYTGANIGKQLAFVRNGVVLAAPAISQPVDGQSIQISGELGAATAATIAKMLRDGT</sequence>
<keyword evidence="4" id="KW-1185">Reference proteome</keyword>